<feature type="compositionally biased region" description="Basic and acidic residues" evidence="1">
    <location>
        <begin position="82"/>
        <end position="105"/>
    </location>
</feature>
<accession>A0ABT1YE10</accession>
<feature type="compositionally biased region" description="Polar residues" evidence="1">
    <location>
        <begin position="63"/>
        <end position="81"/>
    </location>
</feature>
<dbReference type="Proteomes" id="UP001300012">
    <property type="component" value="Unassembled WGS sequence"/>
</dbReference>
<gene>
    <name evidence="3" type="ORF">NV381_09445</name>
</gene>
<protein>
    <submittedName>
        <fullName evidence="3">Uncharacterized protein</fullName>
    </submittedName>
</protein>
<evidence type="ECO:0000313" key="4">
    <source>
        <dbReference type="Proteomes" id="UP001300012"/>
    </source>
</evidence>
<comment type="caution">
    <text evidence="3">The sequence shown here is derived from an EMBL/GenBank/DDBJ whole genome shotgun (WGS) entry which is preliminary data.</text>
</comment>
<dbReference type="RefSeq" id="WP_258213030.1">
    <property type="nucleotide sequence ID" value="NZ_JANQBD010000006.1"/>
</dbReference>
<feature type="region of interest" description="Disordered" evidence="1">
    <location>
        <begin position="32"/>
        <end position="137"/>
    </location>
</feature>
<dbReference type="EMBL" id="JANQBD010000006">
    <property type="protein sequence ID" value="MCR8631426.1"/>
    <property type="molecule type" value="Genomic_DNA"/>
</dbReference>
<keyword evidence="4" id="KW-1185">Reference proteome</keyword>
<evidence type="ECO:0000256" key="1">
    <source>
        <dbReference type="SAM" id="MobiDB-lite"/>
    </source>
</evidence>
<evidence type="ECO:0000313" key="3">
    <source>
        <dbReference type="EMBL" id="MCR8631426.1"/>
    </source>
</evidence>
<keyword evidence="2" id="KW-1133">Transmembrane helix</keyword>
<feature type="transmembrane region" description="Helical" evidence="2">
    <location>
        <begin position="6"/>
        <end position="25"/>
    </location>
</feature>
<keyword evidence="2" id="KW-0812">Transmembrane</keyword>
<proteinExistence type="predicted"/>
<organism evidence="3 4">
    <name type="scientific">Paenibacillus radicis</name>
    <name type="common">ex Xue et al. 2023</name>
    <dbReference type="NCBI Taxonomy" id="2972489"/>
    <lineage>
        <taxon>Bacteria</taxon>
        <taxon>Bacillati</taxon>
        <taxon>Bacillota</taxon>
        <taxon>Bacilli</taxon>
        <taxon>Bacillales</taxon>
        <taxon>Paenibacillaceae</taxon>
        <taxon>Paenibacillus</taxon>
    </lineage>
</organism>
<sequence length="163" mass="18460">MKLIEFLLNNWYIAIVVFFLASSFLKRLKGVPGSQPPKQAMPPFGGGGNPMQGWGRDKAPAVTTANQPNQRKNRPQTATESAQRRPDSYVHPEHVHPSSEKRPEADFWGDSDLSSSRQDERTKQKRSEEQKYREDAVDAHKLAQGVIWAEILGPPRAKKPFRK</sequence>
<keyword evidence="2" id="KW-0472">Membrane</keyword>
<name>A0ABT1YE10_9BACL</name>
<evidence type="ECO:0000256" key="2">
    <source>
        <dbReference type="SAM" id="Phobius"/>
    </source>
</evidence>
<reference evidence="3 4" key="1">
    <citation type="submission" date="2022-08" db="EMBL/GenBank/DDBJ databases">
        <title>Paenibacillus endoradicis sp. nov., Paenibacillus radicibacter sp. nov and Paenibacillus pararadicis sp. nov., three cold-adapted plant growth-promoting bacteria isolated from root of Larix gmelinii in Great Khingan.</title>
        <authorList>
            <person name="Xue H."/>
        </authorList>
    </citation>
    <scope>NUCLEOTIDE SEQUENCE [LARGE SCALE GENOMIC DNA]</scope>
    <source>
        <strain evidence="3 4">N5-1-1-5</strain>
    </source>
</reference>
<feature type="compositionally biased region" description="Basic and acidic residues" evidence="1">
    <location>
        <begin position="117"/>
        <end position="137"/>
    </location>
</feature>